<feature type="domain" description="YoaR-like putative peptidoglycan binding" evidence="1">
    <location>
        <begin position="240"/>
        <end position="307"/>
    </location>
</feature>
<reference evidence="2" key="1">
    <citation type="submission" date="2020-02" db="EMBL/GenBank/DDBJ databases">
        <authorList>
            <person name="Meier V. D."/>
        </authorList>
    </citation>
    <scope>NUCLEOTIDE SEQUENCE</scope>
    <source>
        <strain evidence="2">AVDCRST_MAG25</strain>
    </source>
</reference>
<evidence type="ECO:0000259" key="1">
    <source>
        <dbReference type="Pfam" id="PF12229"/>
    </source>
</evidence>
<gene>
    <name evidence="2" type="ORF">AVDCRST_MAG25-2228</name>
</gene>
<protein>
    <submittedName>
        <fullName evidence="2">Vancomycin B-type resistance protein VanW</fullName>
    </submittedName>
</protein>
<dbReference type="EMBL" id="CADCVI010000140">
    <property type="protein sequence ID" value="CAA9473665.1"/>
    <property type="molecule type" value="Genomic_DNA"/>
</dbReference>
<dbReference type="Pfam" id="PF04294">
    <property type="entry name" value="VanW"/>
    <property type="match status" value="1"/>
</dbReference>
<organism evidence="2">
    <name type="scientific">uncultured Rubrobacteraceae bacterium</name>
    <dbReference type="NCBI Taxonomy" id="349277"/>
    <lineage>
        <taxon>Bacteria</taxon>
        <taxon>Bacillati</taxon>
        <taxon>Actinomycetota</taxon>
        <taxon>Rubrobacteria</taxon>
        <taxon>Rubrobacterales</taxon>
        <taxon>Rubrobacteraceae</taxon>
        <taxon>environmental samples</taxon>
    </lineage>
</organism>
<dbReference type="Pfam" id="PF12229">
    <property type="entry name" value="PG_binding_4"/>
    <property type="match status" value="2"/>
</dbReference>
<sequence>MPRVPLALLAAAFLLLILASVSGGGEINRGVRVGEVDLGGMTRAQARAALEAETAVLLEGMRVVAPGGISFTAGQMGVGLDAAETVERAYALGREGGIPARLRDKLGPLLVGTSVTPEAAYDPRAVQEKLKPLAAALQVETREAGVRVTGGEAEVVEAREGRSIDIAATVEGVVGAVRDGRTEAEAVVRDVRPRVSTVQAREAGAIVEGALSGPVTFTSGGDEWAVSPEEIGRALQAAPEGEKLRVSLDPGQLANILDGAYAALTVEPVQAGFVVEGGEIAVREGRSGRRIDEERLLAALDGALLQGGGSVRSFELPVETAHPELTAAEAHEARPTEIIGSYRTNYMTYDDGPGRVANLEIASGAIDETVLAPGEVFSFNELTEPLDYYATSVIVNGSVDTADGGGLCQVASTLYVAANHAGLKVLERHPHYAELPYIRPGLDATVWFGDLDMKFRNTTDDYLLLREWVDREGYVNAEIWGRPTGKKVEMNSRLVSTSLDSEGNPVTEWVTYKKVEKNGKVVSDGPIHRDTYGFLKP</sequence>
<name>A0A6J4RHB3_9ACTN</name>
<feature type="domain" description="YoaR-like putative peptidoglycan binding" evidence="1">
    <location>
        <begin position="69"/>
        <end position="180"/>
    </location>
</feature>
<evidence type="ECO:0000313" key="2">
    <source>
        <dbReference type="EMBL" id="CAA9473665.1"/>
    </source>
</evidence>
<proteinExistence type="predicted"/>
<dbReference type="AlphaFoldDB" id="A0A6J4RHB3"/>
<dbReference type="PANTHER" id="PTHR35788:SF1">
    <property type="entry name" value="EXPORTED PROTEIN"/>
    <property type="match status" value="1"/>
</dbReference>
<dbReference type="InterPro" id="IPR022029">
    <property type="entry name" value="YoaR-like_PG-bd"/>
</dbReference>
<dbReference type="InterPro" id="IPR007391">
    <property type="entry name" value="Vancomycin_resist_VanW"/>
</dbReference>
<accession>A0A6J4RHB3</accession>
<dbReference type="PANTHER" id="PTHR35788">
    <property type="entry name" value="EXPORTED PROTEIN-RELATED"/>
    <property type="match status" value="1"/>
</dbReference>
<dbReference type="InterPro" id="IPR052913">
    <property type="entry name" value="Glycopeptide_resist_protein"/>
</dbReference>